<dbReference type="NCBIfam" id="NF006671">
    <property type="entry name" value="PRK09219.1"/>
    <property type="match status" value="1"/>
</dbReference>
<dbReference type="InterPro" id="IPR010079">
    <property type="entry name" value="Xanthine_PRibTrfase"/>
</dbReference>
<proteinExistence type="inferred from homology"/>
<feature type="domain" description="Phosphoribosyltransferase" evidence="7">
    <location>
        <begin position="48"/>
        <end position="156"/>
    </location>
</feature>
<keyword evidence="2 5" id="KW-0328">Glycosyltransferase</keyword>
<dbReference type="Proteomes" id="UP000183997">
    <property type="component" value="Unassembled WGS sequence"/>
</dbReference>
<comment type="pathway">
    <text evidence="5">Purine metabolism; XMP biosynthesis via salvage pathway; XMP from xanthine: step 1/1.</text>
</comment>
<feature type="binding site" evidence="5">
    <location>
        <position position="20"/>
    </location>
    <ligand>
        <name>xanthine</name>
        <dbReference type="ChEBI" id="CHEBI:17712"/>
    </ligand>
</feature>
<dbReference type="Pfam" id="PF00156">
    <property type="entry name" value="Pribosyltran"/>
    <property type="match status" value="1"/>
</dbReference>
<dbReference type="GO" id="GO:0046110">
    <property type="term" value="P:xanthine metabolic process"/>
    <property type="evidence" value="ECO:0007669"/>
    <property type="project" value="UniProtKB-UniRule"/>
</dbReference>
<dbReference type="EC" id="2.4.2.22" evidence="5 6"/>
<dbReference type="GO" id="GO:0000310">
    <property type="term" value="F:xanthine phosphoribosyltransferase activity"/>
    <property type="evidence" value="ECO:0007669"/>
    <property type="project" value="UniProtKB-UniRule"/>
</dbReference>
<keyword evidence="4 5" id="KW-0660">Purine salvage</keyword>
<sequence length="190" mass="21011">MQLLTEKMKNNSQVVSEQILRVDSFINHMIDPEVMLEIGREFARRFAGTQINKVLTVEASGIAVGLTTAMALQAPLLFAKKRKPSTLDQQCYQSQIYSFTKNESVDVFVAKEYLTADDRVLIVDDFLARGEALKGLTKLVEQAGAHLVGVGIVIEKVFQGGGKTLRNSGIRIESLIKVNSLEGGKLHFEE</sequence>
<dbReference type="Gene3D" id="3.40.50.2020">
    <property type="match status" value="1"/>
</dbReference>
<dbReference type="InterPro" id="IPR050118">
    <property type="entry name" value="Pur/Pyrimidine_PRTase"/>
</dbReference>
<evidence type="ECO:0000256" key="1">
    <source>
        <dbReference type="ARBA" id="ARBA00022490"/>
    </source>
</evidence>
<dbReference type="InterPro" id="IPR000836">
    <property type="entry name" value="PRTase_dom"/>
</dbReference>
<dbReference type="UniPathway" id="UPA00602">
    <property type="reaction ID" value="UER00658"/>
</dbReference>
<keyword evidence="1 5" id="KW-0963">Cytoplasm</keyword>
<dbReference type="AlphaFoldDB" id="A0A1M6PW85"/>
<evidence type="ECO:0000259" key="7">
    <source>
        <dbReference type="Pfam" id="PF00156"/>
    </source>
</evidence>
<comment type="subunit">
    <text evidence="5">Homodimer.</text>
</comment>
<dbReference type="EMBL" id="FRAR01000007">
    <property type="protein sequence ID" value="SHK12264.1"/>
    <property type="molecule type" value="Genomic_DNA"/>
</dbReference>
<evidence type="ECO:0000313" key="9">
    <source>
        <dbReference type="Proteomes" id="UP000183997"/>
    </source>
</evidence>
<dbReference type="InterPro" id="IPR029057">
    <property type="entry name" value="PRTase-like"/>
</dbReference>
<evidence type="ECO:0000256" key="4">
    <source>
        <dbReference type="ARBA" id="ARBA00022726"/>
    </source>
</evidence>
<dbReference type="NCBIfam" id="TIGR01744">
    <property type="entry name" value="XPRTase"/>
    <property type="match status" value="1"/>
</dbReference>
<dbReference type="PANTHER" id="PTHR43864">
    <property type="entry name" value="HYPOXANTHINE/GUANINE PHOSPHORIBOSYLTRANSFERASE"/>
    <property type="match status" value="1"/>
</dbReference>
<accession>A0A1M6PW85</accession>
<dbReference type="CDD" id="cd06223">
    <property type="entry name" value="PRTases_typeI"/>
    <property type="match status" value="1"/>
</dbReference>
<evidence type="ECO:0000256" key="3">
    <source>
        <dbReference type="ARBA" id="ARBA00022679"/>
    </source>
</evidence>
<comment type="subcellular location">
    <subcellularLocation>
        <location evidence="5">Cytoplasm</location>
    </subcellularLocation>
</comment>
<comment type="function">
    <text evidence="5">Converts the preformed base xanthine, a product of nucleic acid breakdown, to xanthosine 5'-monophosphate (XMP), so it can be reused for RNA or DNA synthesis.</text>
</comment>
<feature type="binding site" evidence="5">
    <location>
        <begin position="128"/>
        <end position="132"/>
    </location>
    <ligand>
        <name>5-phospho-alpha-D-ribose 1-diphosphate</name>
        <dbReference type="ChEBI" id="CHEBI:58017"/>
    </ligand>
</feature>
<keyword evidence="3 5" id="KW-0808">Transferase</keyword>
<evidence type="ECO:0000256" key="5">
    <source>
        <dbReference type="HAMAP-Rule" id="MF_01184"/>
    </source>
</evidence>
<keyword evidence="9" id="KW-1185">Reference proteome</keyword>
<comment type="catalytic activity">
    <reaction evidence="5">
        <text>XMP + diphosphate = xanthine + 5-phospho-alpha-D-ribose 1-diphosphate</text>
        <dbReference type="Rhea" id="RHEA:10800"/>
        <dbReference type="ChEBI" id="CHEBI:17712"/>
        <dbReference type="ChEBI" id="CHEBI:33019"/>
        <dbReference type="ChEBI" id="CHEBI:57464"/>
        <dbReference type="ChEBI" id="CHEBI:58017"/>
        <dbReference type="EC" id="2.4.2.22"/>
    </reaction>
</comment>
<dbReference type="RefSeq" id="WP_072911055.1">
    <property type="nucleotide sequence ID" value="NZ_FRAR01000007.1"/>
</dbReference>
<dbReference type="HAMAP" id="MF_01184">
    <property type="entry name" value="XPRTase"/>
    <property type="match status" value="1"/>
</dbReference>
<name>A0A1M6PW85_9FIRM</name>
<evidence type="ECO:0000256" key="6">
    <source>
        <dbReference type="NCBIfam" id="TIGR01744"/>
    </source>
</evidence>
<reference evidence="9" key="1">
    <citation type="submission" date="2016-11" db="EMBL/GenBank/DDBJ databases">
        <authorList>
            <person name="Varghese N."/>
            <person name="Submissions S."/>
        </authorList>
    </citation>
    <scope>NUCLEOTIDE SEQUENCE [LARGE SCALE GENOMIC DNA]</scope>
    <source>
        <strain evidence="9">DSM 10349</strain>
    </source>
</reference>
<evidence type="ECO:0000256" key="2">
    <source>
        <dbReference type="ARBA" id="ARBA00022676"/>
    </source>
</evidence>
<dbReference type="OrthoDB" id="9790678at2"/>
<dbReference type="STRING" id="1121421.SAMN02745123_00752"/>
<comment type="similarity">
    <text evidence="5">Belongs to the purine/pyrimidine phosphoribosyltransferase family. Xpt subfamily.</text>
</comment>
<protein>
    <recommendedName>
        <fullName evidence="5 6">Xanthine phosphoribosyltransferase</fullName>
        <shortName evidence="5">XPRTase</shortName>
        <ecNumber evidence="5 6">2.4.2.22</ecNumber>
    </recommendedName>
</protein>
<dbReference type="GO" id="GO:0032265">
    <property type="term" value="P:XMP salvage"/>
    <property type="evidence" value="ECO:0007669"/>
    <property type="project" value="UniProtKB-UniRule"/>
</dbReference>
<dbReference type="GO" id="GO:0005737">
    <property type="term" value="C:cytoplasm"/>
    <property type="evidence" value="ECO:0007669"/>
    <property type="project" value="UniProtKB-SubCell"/>
</dbReference>
<dbReference type="GO" id="GO:0006166">
    <property type="term" value="P:purine ribonucleoside salvage"/>
    <property type="evidence" value="ECO:0007669"/>
    <property type="project" value="UniProtKB-KW"/>
</dbReference>
<dbReference type="PANTHER" id="PTHR43864:SF1">
    <property type="entry name" value="XANTHINE PHOSPHORIBOSYLTRANSFERASE"/>
    <property type="match status" value="1"/>
</dbReference>
<feature type="binding site" evidence="5">
    <location>
        <position position="27"/>
    </location>
    <ligand>
        <name>xanthine</name>
        <dbReference type="ChEBI" id="CHEBI:17712"/>
    </ligand>
</feature>
<evidence type="ECO:0000313" key="8">
    <source>
        <dbReference type="EMBL" id="SHK12264.1"/>
    </source>
</evidence>
<feature type="binding site" evidence="5">
    <location>
        <position position="156"/>
    </location>
    <ligand>
        <name>xanthine</name>
        <dbReference type="ChEBI" id="CHEBI:17712"/>
    </ligand>
</feature>
<dbReference type="SUPFAM" id="SSF53271">
    <property type="entry name" value="PRTase-like"/>
    <property type="match status" value="1"/>
</dbReference>
<organism evidence="8 9">
    <name type="scientific">Desulforamulus aeronauticus DSM 10349</name>
    <dbReference type="NCBI Taxonomy" id="1121421"/>
    <lineage>
        <taxon>Bacteria</taxon>
        <taxon>Bacillati</taxon>
        <taxon>Bacillota</taxon>
        <taxon>Clostridia</taxon>
        <taxon>Eubacteriales</taxon>
        <taxon>Peptococcaceae</taxon>
        <taxon>Desulforamulus</taxon>
    </lineage>
</organism>
<gene>
    <name evidence="5" type="primary">xpt</name>
    <name evidence="8" type="ORF">SAMN02745123_00752</name>
</gene>